<sequence>MFEQNLSLLQPGGRFNVIWLLGDPVKKKKLPEKFKKKMLNCNLKIMIGELRPYTLNFRRDGKFNRDFAMPLNVMHRLVYGTLKCIEVSLDVMTLRVKKLINTEMHLLEEEKKFGIAEQVSYMLLGDEDTNSEVDDNVLRKKRKRGEAIFDARDIEEIYYSHINMDFSNMQIDETSIPISTETTRLSRLTLASSSIKETYEREKRRREFTELFDVISEVGRTNNHLVEAAREAFSMNPLLSEVFEKKITGNIDGLEACFDLILDDKGAQTEFYLQKLKLMDQNMINEECIAEVGRRSGKALSIRADNVIPQDIYAELTSFIKGKSTLNLVPSTFQVTRDDIHENRSALPTGIGQSLFITEEPYVPYEESLVSPTVDLEVPKEVDAEEASSNITVIQVQPQTEGVFAVPRPVKQKKIPLSSRNRQRRRQIPNSLEVVASMRTLEEILQFFKRRKSLSFSKFTQKLKDLSEAAAGFVNRLIDKRGSKYVQELIEFTFWFKTLDDISEDVYNTNGYRLDMFQKLQQLPFVYGENSFTIESTYDGDLKKILRDFNKTKVDLGIYAAVVDMPIIGMSNNILNREIINRWTNINQLELSFSQSSVNSNCIRKDFNFLPKCLYMFYSYPDFTHSLKTFCHPFDKLKYPFLKKMSQERGLYHRHSKQPNKKLRTLIQKDIGIWDYSDNVDVIEKMLKNVVLSDNVLCAKFHNLQPLEGSGFSTSKEVKTFAYNPNNAIVWSDLIGFLDSLFKIYCESEDNEDDKSSLTSVFLNKLFQSPSENKPLYQERCEEVEYELRKHEIHNALISEFKQVDNYHSNKSSDKINSKFEQILPTILDDETSIFENVDMEDILDNLETFELEMSFGYIPVSVKSAEQPNDGKTFDKTISRYEIYKNNPSDLRTKSLGSSQLLVPNNWNDILTNYSSRDRKRHNNDFVFLQGKPKRQRVGVSLPETPERNLPVDENLIEAPEIEPNVVSRAPSTVGSVTFKSLYGVGNDNTSEFSNGSVVFKNVGAGDIHPIAEEINEDNFEPPKVSGLASIPVSEIDQQETNDGLGGQETDWLDLPLTPPQFPLEGEMPVILQQPSVTMDDKRREVEELLRRRDIVPRNQNLLSYEKRREGEAPDEAYLRIARHQLGPVDSSIAEEESLLDHNPEFESSDLFEHLTLLNHNESTEDTYEKIKVLAGKSKKLSFKDLIKENPTRQGVAKTFMNLVLLGRGGNKLEVYQKSPNDDIKIVVKKD</sequence>
<evidence type="ECO:0000313" key="1">
    <source>
        <dbReference type="Proteomes" id="UP000035680"/>
    </source>
</evidence>
<dbReference type="WBParaSite" id="SVE_1033900.1">
    <property type="protein sequence ID" value="SVE_1033900.1"/>
    <property type="gene ID" value="SVE_1033900"/>
</dbReference>
<accession>A0A0K0FMW0</accession>
<reference evidence="1" key="1">
    <citation type="submission" date="2014-07" db="EMBL/GenBank/DDBJ databases">
        <authorList>
            <person name="Martin A.A"/>
            <person name="De Silva N."/>
        </authorList>
    </citation>
    <scope>NUCLEOTIDE SEQUENCE</scope>
</reference>
<name>A0A0K0FMW0_STRVS</name>
<evidence type="ECO:0000313" key="2">
    <source>
        <dbReference type="WBParaSite" id="SVE_1033900.1"/>
    </source>
</evidence>
<dbReference type="AlphaFoldDB" id="A0A0K0FMW0"/>
<dbReference type="InterPro" id="IPR023093">
    <property type="entry name" value="ScpA-like_C"/>
</dbReference>
<dbReference type="Gene3D" id="1.10.10.580">
    <property type="entry name" value="Structural maintenance of chromosome 1. Chain E"/>
    <property type="match status" value="1"/>
</dbReference>
<reference evidence="2" key="2">
    <citation type="submission" date="2015-08" db="UniProtKB">
        <authorList>
            <consortium name="WormBaseParasite"/>
        </authorList>
    </citation>
    <scope>IDENTIFICATION</scope>
</reference>
<keyword evidence="1" id="KW-1185">Reference proteome</keyword>
<proteinExistence type="predicted"/>
<protein>
    <submittedName>
        <fullName evidence="2">Meiotic recombination protein REC8-like protein</fullName>
    </submittedName>
</protein>
<organism evidence="1 2">
    <name type="scientific">Strongyloides venezuelensis</name>
    <name type="common">Threadworm</name>
    <dbReference type="NCBI Taxonomy" id="75913"/>
    <lineage>
        <taxon>Eukaryota</taxon>
        <taxon>Metazoa</taxon>
        <taxon>Ecdysozoa</taxon>
        <taxon>Nematoda</taxon>
        <taxon>Chromadorea</taxon>
        <taxon>Rhabditida</taxon>
        <taxon>Tylenchina</taxon>
        <taxon>Panagrolaimomorpha</taxon>
        <taxon>Strongyloidoidea</taxon>
        <taxon>Strongyloididae</taxon>
        <taxon>Strongyloides</taxon>
    </lineage>
</organism>
<dbReference type="Proteomes" id="UP000035680">
    <property type="component" value="Unassembled WGS sequence"/>
</dbReference>